<dbReference type="Pfam" id="PF01451">
    <property type="entry name" value="LMWPc"/>
    <property type="match status" value="1"/>
</dbReference>
<dbReference type="InterPro" id="IPR023485">
    <property type="entry name" value="Ptyr_pPase"/>
</dbReference>
<comment type="caution">
    <text evidence="3">The sequence shown here is derived from an EMBL/GenBank/DDBJ whole genome shotgun (WGS) entry which is preliminary data.</text>
</comment>
<sequence>MMSKKFNVLFLCTANSARSIMSEGLLNHLGGERFQAFSAGSKPGTQPNPFAIELLQKIGHDTGYMYSKSWDVFEGEDAPKMDIIITVCGNAANEECPVWPGHPITAHWGYDDPHGETDEEKRHSFAQIFCQIKHRIELLVSLPDEKIEHLANIRAIGEPDVLNGVNA</sequence>
<feature type="domain" description="Phosphotyrosine protein phosphatase I" evidence="2">
    <location>
        <begin position="6"/>
        <end position="142"/>
    </location>
</feature>
<dbReference type="GO" id="GO:0046685">
    <property type="term" value="P:response to arsenic-containing substance"/>
    <property type="evidence" value="ECO:0007669"/>
    <property type="project" value="UniProtKB-KW"/>
</dbReference>
<dbReference type="PANTHER" id="PTHR43428:SF1">
    <property type="entry name" value="ARSENATE REDUCTASE"/>
    <property type="match status" value="1"/>
</dbReference>
<organism evidence="3 4">
    <name type="scientific">Chitinilyticum piscinae</name>
    <dbReference type="NCBI Taxonomy" id="2866724"/>
    <lineage>
        <taxon>Bacteria</taxon>
        <taxon>Pseudomonadati</taxon>
        <taxon>Pseudomonadota</taxon>
        <taxon>Betaproteobacteria</taxon>
        <taxon>Neisseriales</taxon>
        <taxon>Chitinibacteraceae</taxon>
        <taxon>Chitinilyticum</taxon>
    </lineage>
</organism>
<evidence type="ECO:0000313" key="3">
    <source>
        <dbReference type="EMBL" id="MBE9609852.1"/>
    </source>
</evidence>
<dbReference type="CDD" id="cd16345">
    <property type="entry name" value="LMWP_ArsC"/>
    <property type="match status" value="1"/>
</dbReference>
<dbReference type="Proteomes" id="UP000604481">
    <property type="component" value="Unassembled WGS sequence"/>
</dbReference>
<dbReference type="EMBL" id="JADFUA010000005">
    <property type="protein sequence ID" value="MBE9609852.1"/>
    <property type="molecule type" value="Genomic_DNA"/>
</dbReference>
<keyword evidence="1" id="KW-0059">Arsenical resistance</keyword>
<dbReference type="SMART" id="SM00226">
    <property type="entry name" value="LMWPc"/>
    <property type="match status" value="1"/>
</dbReference>
<evidence type="ECO:0000256" key="1">
    <source>
        <dbReference type="ARBA" id="ARBA00022849"/>
    </source>
</evidence>
<name>A0A8J7FL66_9NEIS</name>
<dbReference type="PANTHER" id="PTHR43428">
    <property type="entry name" value="ARSENATE REDUCTASE"/>
    <property type="match status" value="1"/>
</dbReference>
<dbReference type="SUPFAM" id="SSF52788">
    <property type="entry name" value="Phosphotyrosine protein phosphatases I"/>
    <property type="match status" value="1"/>
</dbReference>
<accession>A0A8J7FL66</accession>
<dbReference type="AlphaFoldDB" id="A0A8J7FL66"/>
<protein>
    <submittedName>
        <fullName evidence="3">Arsenate reductase ArsC</fullName>
    </submittedName>
</protein>
<dbReference type="InterPro" id="IPR036196">
    <property type="entry name" value="Ptyr_pPase_sf"/>
</dbReference>
<evidence type="ECO:0000259" key="2">
    <source>
        <dbReference type="SMART" id="SM00226"/>
    </source>
</evidence>
<evidence type="ECO:0000313" key="4">
    <source>
        <dbReference type="Proteomes" id="UP000604481"/>
    </source>
</evidence>
<keyword evidence="4" id="KW-1185">Reference proteome</keyword>
<gene>
    <name evidence="3" type="ORF">INR99_10875</name>
</gene>
<reference evidence="3 4" key="1">
    <citation type="submission" date="2020-10" db="EMBL/GenBank/DDBJ databases">
        <title>The genome sequence of Chitinilyticum litopenaei 4Y14.</title>
        <authorList>
            <person name="Liu Y."/>
        </authorList>
    </citation>
    <scope>NUCLEOTIDE SEQUENCE [LARGE SCALE GENOMIC DNA]</scope>
    <source>
        <strain evidence="3 4">4Y14</strain>
    </source>
</reference>
<dbReference type="Gene3D" id="3.40.50.2300">
    <property type="match status" value="1"/>
</dbReference>
<proteinExistence type="predicted"/>